<evidence type="ECO:0000256" key="5">
    <source>
        <dbReference type="ARBA" id="ARBA00022801"/>
    </source>
</evidence>
<evidence type="ECO:0000256" key="6">
    <source>
        <dbReference type="ARBA" id="ARBA00024871"/>
    </source>
</evidence>
<gene>
    <name evidence="9" type="ORF">CGOC_LOCUS6450</name>
</gene>
<dbReference type="InterPro" id="IPR045004">
    <property type="entry name" value="ECH_dom"/>
</dbReference>
<evidence type="ECO:0000256" key="1">
    <source>
        <dbReference type="ARBA" id="ARBA00001709"/>
    </source>
</evidence>
<dbReference type="EMBL" id="UYRV01021074">
    <property type="protein sequence ID" value="VDK68778.1"/>
    <property type="molecule type" value="Genomic_DNA"/>
</dbReference>
<evidence type="ECO:0000259" key="8">
    <source>
        <dbReference type="Pfam" id="PF16113"/>
    </source>
</evidence>
<dbReference type="CDD" id="cd06558">
    <property type="entry name" value="crotonase-like"/>
    <property type="match status" value="1"/>
</dbReference>
<dbReference type="Gene3D" id="3.90.226.10">
    <property type="entry name" value="2-enoyl-CoA Hydratase, Chain A, domain 1"/>
    <property type="match status" value="1"/>
</dbReference>
<accession>A0A3P6TRP9</accession>
<keyword evidence="10" id="KW-1185">Reference proteome</keyword>
<dbReference type="PANTHER" id="PTHR43176">
    <property type="entry name" value="3-HYDROXYISOBUTYRYL-COA HYDROLASE-RELATED"/>
    <property type="match status" value="1"/>
</dbReference>
<evidence type="ECO:0000256" key="3">
    <source>
        <dbReference type="ARBA" id="ARBA00011915"/>
    </source>
</evidence>
<dbReference type="InterPro" id="IPR029045">
    <property type="entry name" value="ClpP/crotonase-like_dom_sf"/>
</dbReference>
<dbReference type="Pfam" id="PF16113">
    <property type="entry name" value="ECH_2"/>
    <property type="match status" value="1"/>
</dbReference>
<dbReference type="GO" id="GO:0003860">
    <property type="term" value="F:3-hydroxyisobutyryl-CoA hydrolase activity"/>
    <property type="evidence" value="ECO:0007669"/>
    <property type="project" value="UniProtKB-EC"/>
</dbReference>
<evidence type="ECO:0000313" key="9">
    <source>
        <dbReference type="EMBL" id="VDK68778.1"/>
    </source>
</evidence>
<dbReference type="InterPro" id="IPR032259">
    <property type="entry name" value="HIBYL-CoA-H"/>
</dbReference>
<dbReference type="OrthoDB" id="1737613at2759"/>
<evidence type="ECO:0000256" key="4">
    <source>
        <dbReference type="ARBA" id="ARBA00016714"/>
    </source>
</evidence>
<dbReference type="UniPathway" id="UPA00362"/>
<dbReference type="SUPFAM" id="SSF52096">
    <property type="entry name" value="ClpP/crotonase"/>
    <property type="match status" value="1"/>
</dbReference>
<dbReference type="AlphaFoldDB" id="A0A3P6TRP9"/>
<dbReference type="PANTHER" id="PTHR43176:SF3">
    <property type="entry name" value="3-HYDROXYISOBUTYRYL-COA HYDROLASE, MITOCHONDRIAL"/>
    <property type="match status" value="1"/>
</dbReference>
<proteinExistence type="inferred from homology"/>
<dbReference type="GO" id="GO:0005739">
    <property type="term" value="C:mitochondrion"/>
    <property type="evidence" value="ECO:0007669"/>
    <property type="project" value="TreeGrafter"/>
</dbReference>
<evidence type="ECO:0000256" key="2">
    <source>
        <dbReference type="ARBA" id="ARBA00005254"/>
    </source>
</evidence>
<comment type="similarity">
    <text evidence="2">Belongs to the enoyl-CoA hydratase/isomerase family.</text>
</comment>
<evidence type="ECO:0000256" key="7">
    <source>
        <dbReference type="ARBA" id="ARBA00031181"/>
    </source>
</evidence>
<reference evidence="9 10" key="1">
    <citation type="submission" date="2018-11" db="EMBL/GenBank/DDBJ databases">
        <authorList>
            <consortium name="Pathogen Informatics"/>
        </authorList>
    </citation>
    <scope>NUCLEOTIDE SEQUENCE [LARGE SCALE GENOMIC DNA]</scope>
</reference>
<organism evidence="9 10">
    <name type="scientific">Cylicostephanus goldi</name>
    <name type="common">Nematode worm</name>
    <dbReference type="NCBI Taxonomy" id="71465"/>
    <lineage>
        <taxon>Eukaryota</taxon>
        <taxon>Metazoa</taxon>
        <taxon>Ecdysozoa</taxon>
        <taxon>Nematoda</taxon>
        <taxon>Chromadorea</taxon>
        <taxon>Rhabditida</taxon>
        <taxon>Rhabditina</taxon>
        <taxon>Rhabditomorpha</taxon>
        <taxon>Strongyloidea</taxon>
        <taxon>Strongylidae</taxon>
        <taxon>Cylicostephanus</taxon>
    </lineage>
</organism>
<comment type="catalytic activity">
    <reaction evidence="1">
        <text>3-hydroxy-2-methylpropanoyl-CoA + H2O = 3-hydroxy-2-methylpropanoate + CoA + H(+)</text>
        <dbReference type="Rhea" id="RHEA:20888"/>
        <dbReference type="ChEBI" id="CHEBI:11805"/>
        <dbReference type="ChEBI" id="CHEBI:15377"/>
        <dbReference type="ChEBI" id="CHEBI:15378"/>
        <dbReference type="ChEBI" id="CHEBI:57287"/>
        <dbReference type="ChEBI" id="CHEBI:57340"/>
        <dbReference type="EC" id="3.1.2.4"/>
    </reaction>
</comment>
<dbReference type="EC" id="3.1.2.4" evidence="3"/>
<sequence length="239" mass="26962">MLAMPETALGLFPDVGGSYFLSRLKHNLGNYLALTGYRLQGADALHAGLATHYVPSSKLEELQKKLVSLDDVTEKTVEAAIRELQPSSIPKFSLEEQLPVIEKTFQASALNPVKRGLDLLTVEEILENLKKENSDWSKKQVATLSKMSPTSMKVTLKQLQNGANMKFNEVFTMEYQLTQRCLEDHDFYEGCRAILIDKDRNPKWKPATLEEVTDEKVAWYFSPLGEGRDIDVTRPDAKL</sequence>
<keyword evidence="5" id="KW-0378">Hydrolase</keyword>
<dbReference type="Proteomes" id="UP000271889">
    <property type="component" value="Unassembled WGS sequence"/>
</dbReference>
<comment type="function">
    <text evidence="6">Hydrolyzes 3-hydroxyisobutyryl-CoA (HIBYL-CoA), a saline catabolite. Has high activity toward isobutyryl-CoA. Could be an isobutyryl-CoA dehydrogenase that functions in valine catabolism. Also hydrolyzes 3-hydroxypropanoyl-CoA.</text>
</comment>
<name>A0A3P6TRP9_CYLGO</name>
<protein>
    <recommendedName>
        <fullName evidence="4">3-hydroxyisobutyryl-CoA hydrolase, mitochondrial</fullName>
        <ecNumber evidence="3">3.1.2.4</ecNumber>
    </recommendedName>
    <alternativeName>
        <fullName evidence="7">3-hydroxyisobutyryl-coenzyme A hydrolase</fullName>
    </alternativeName>
</protein>
<feature type="domain" description="Enoyl-CoA hydratase/isomerase" evidence="8">
    <location>
        <begin position="2"/>
        <end position="221"/>
    </location>
</feature>
<dbReference type="GO" id="GO:0006574">
    <property type="term" value="P:L-valine catabolic process"/>
    <property type="evidence" value="ECO:0007669"/>
    <property type="project" value="UniProtKB-UniPathway"/>
</dbReference>
<evidence type="ECO:0000313" key="10">
    <source>
        <dbReference type="Proteomes" id="UP000271889"/>
    </source>
</evidence>